<dbReference type="PROSITE" id="PS51831">
    <property type="entry name" value="HD"/>
    <property type="match status" value="1"/>
</dbReference>
<dbReference type="InterPro" id="IPR006674">
    <property type="entry name" value="HD_domain"/>
</dbReference>
<reference evidence="4" key="1">
    <citation type="journal article" date="2019" name="Int. J. Syst. Evol. Microbiol.">
        <title>The Global Catalogue of Microorganisms (GCM) 10K type strain sequencing project: providing services to taxonomists for standard genome sequencing and annotation.</title>
        <authorList>
            <consortium name="The Broad Institute Genomics Platform"/>
            <consortium name="The Broad Institute Genome Sequencing Center for Infectious Disease"/>
            <person name="Wu L."/>
            <person name="Ma J."/>
        </authorList>
    </citation>
    <scope>NUCLEOTIDE SEQUENCE [LARGE SCALE GENOMIC DNA]</scope>
    <source>
        <strain evidence="4">CCUG 57113</strain>
    </source>
</reference>
<dbReference type="PANTHER" id="PTHR43155">
    <property type="entry name" value="CYCLIC DI-GMP PHOSPHODIESTERASE PA4108-RELATED"/>
    <property type="match status" value="1"/>
</dbReference>
<feature type="domain" description="HD" evidence="1">
    <location>
        <begin position="35"/>
        <end position="158"/>
    </location>
</feature>
<evidence type="ECO:0000259" key="1">
    <source>
        <dbReference type="PROSITE" id="PS51831"/>
    </source>
</evidence>
<evidence type="ECO:0000259" key="2">
    <source>
        <dbReference type="PROSITE" id="PS51832"/>
    </source>
</evidence>
<sequence length="215" mass="24534">MNRLIRQGCLTDVRIEVDSAALRWLTMLKRKHPDTYEHSVRMALMAGRLSRACLEDPNETVALVAGCLLHDLGKIMIPADLLVSGSTYTNEQWSIVKLHPQLGAELLEIHRMANDEVLGLIRHHHERWDGKGYPSGLNGERIPLLARICSVLESLDSMLFNRSFGNKRTIQDAFCELERKSGSQFDGFIVERLMNRADEIIRLQFLFAHKRGVFL</sequence>
<dbReference type="Pfam" id="PF13487">
    <property type="entry name" value="HD_5"/>
    <property type="match status" value="1"/>
</dbReference>
<dbReference type="EMBL" id="JBHSMH010000111">
    <property type="protein sequence ID" value="MFC5471742.1"/>
    <property type="molecule type" value="Genomic_DNA"/>
</dbReference>
<name>A0ABW0M3H3_9BACL</name>
<protein>
    <submittedName>
        <fullName evidence="3">HD-GYP domain-containing protein</fullName>
        <ecNumber evidence="3">3.1.4.-</ecNumber>
    </submittedName>
</protein>
<gene>
    <name evidence="3" type="ORF">ACFPPD_23980</name>
</gene>
<accession>A0ABW0M3H3</accession>
<dbReference type="CDD" id="cd00077">
    <property type="entry name" value="HDc"/>
    <property type="match status" value="1"/>
</dbReference>
<dbReference type="PANTHER" id="PTHR43155:SF2">
    <property type="entry name" value="CYCLIC DI-GMP PHOSPHODIESTERASE PA4108"/>
    <property type="match status" value="1"/>
</dbReference>
<dbReference type="Proteomes" id="UP001596105">
    <property type="component" value="Unassembled WGS sequence"/>
</dbReference>
<feature type="domain" description="HD-GYP" evidence="2">
    <location>
        <begin position="13"/>
        <end position="209"/>
    </location>
</feature>
<dbReference type="GO" id="GO:0016787">
    <property type="term" value="F:hydrolase activity"/>
    <property type="evidence" value="ECO:0007669"/>
    <property type="project" value="UniProtKB-KW"/>
</dbReference>
<evidence type="ECO:0000313" key="3">
    <source>
        <dbReference type="EMBL" id="MFC5471742.1"/>
    </source>
</evidence>
<keyword evidence="4" id="KW-1185">Reference proteome</keyword>
<comment type="caution">
    <text evidence="3">The sequence shown here is derived from an EMBL/GenBank/DDBJ whole genome shotgun (WGS) entry which is preliminary data.</text>
</comment>
<dbReference type="EC" id="3.1.4.-" evidence="3"/>
<organism evidence="3 4">
    <name type="scientific">Cohnella suwonensis</name>
    <dbReference type="NCBI Taxonomy" id="696072"/>
    <lineage>
        <taxon>Bacteria</taxon>
        <taxon>Bacillati</taxon>
        <taxon>Bacillota</taxon>
        <taxon>Bacilli</taxon>
        <taxon>Bacillales</taxon>
        <taxon>Paenibacillaceae</taxon>
        <taxon>Cohnella</taxon>
    </lineage>
</organism>
<evidence type="ECO:0000313" key="4">
    <source>
        <dbReference type="Proteomes" id="UP001596105"/>
    </source>
</evidence>
<proteinExistence type="predicted"/>
<dbReference type="SMART" id="SM00471">
    <property type="entry name" value="HDc"/>
    <property type="match status" value="1"/>
</dbReference>
<keyword evidence="3" id="KW-0378">Hydrolase</keyword>
<dbReference type="SUPFAM" id="SSF109604">
    <property type="entry name" value="HD-domain/PDEase-like"/>
    <property type="match status" value="1"/>
</dbReference>
<dbReference type="InterPro" id="IPR003607">
    <property type="entry name" value="HD/PDEase_dom"/>
</dbReference>
<dbReference type="RefSeq" id="WP_378083641.1">
    <property type="nucleotide sequence ID" value="NZ_JBHSMH010000111.1"/>
</dbReference>
<dbReference type="PROSITE" id="PS51832">
    <property type="entry name" value="HD_GYP"/>
    <property type="match status" value="1"/>
</dbReference>
<dbReference type="Gene3D" id="1.10.3210.10">
    <property type="entry name" value="Hypothetical protein af1432"/>
    <property type="match status" value="1"/>
</dbReference>
<dbReference type="InterPro" id="IPR037522">
    <property type="entry name" value="HD_GYP_dom"/>
</dbReference>